<protein>
    <submittedName>
        <fullName evidence="2">PcfK-like protein</fullName>
    </submittedName>
</protein>
<accession>A0A8S5L7H5</accession>
<dbReference type="InterPro" id="IPR025624">
    <property type="entry name" value="PcfK"/>
</dbReference>
<organism evidence="2">
    <name type="scientific">Siphoviridae sp. ctNiB4</name>
    <dbReference type="NCBI Taxonomy" id="2823575"/>
    <lineage>
        <taxon>Viruses</taxon>
        <taxon>Duplodnaviria</taxon>
        <taxon>Heunggongvirae</taxon>
        <taxon>Uroviricota</taxon>
        <taxon>Caudoviricetes</taxon>
    </lineage>
</organism>
<evidence type="ECO:0000313" key="2">
    <source>
        <dbReference type="EMBL" id="DAD65714.1"/>
    </source>
</evidence>
<dbReference type="Pfam" id="PF14058">
    <property type="entry name" value="PcfK"/>
    <property type="match status" value="1"/>
</dbReference>
<feature type="region of interest" description="Disordered" evidence="1">
    <location>
        <begin position="91"/>
        <end position="112"/>
    </location>
</feature>
<evidence type="ECO:0000256" key="1">
    <source>
        <dbReference type="SAM" id="MobiDB-lite"/>
    </source>
</evidence>
<sequence>MSKQESIKDAIKSYLDERARTDELFAKSYAKPNKNIDECCVYVMGEAFKTSISMAPNVKGSGVHDDVVYGLAVHYYDEDDIKVNKLPSNVRTSASTTTPAKPVKLTKEDEKKAREEAIKRLTEEQYAMLKKKPSRSKKEATEVKQMSLF</sequence>
<dbReference type="EMBL" id="BK014648">
    <property type="protein sequence ID" value="DAD65714.1"/>
    <property type="molecule type" value="Genomic_DNA"/>
</dbReference>
<feature type="region of interest" description="Disordered" evidence="1">
    <location>
        <begin position="128"/>
        <end position="149"/>
    </location>
</feature>
<reference evidence="2" key="1">
    <citation type="journal article" date="2021" name="Proc. Natl. Acad. Sci. U.S.A.">
        <title>A Catalog of Tens of Thousands of Viruses from Human Metagenomes Reveals Hidden Associations with Chronic Diseases.</title>
        <authorList>
            <person name="Tisza M.J."/>
            <person name="Buck C.B."/>
        </authorList>
    </citation>
    <scope>NUCLEOTIDE SEQUENCE</scope>
    <source>
        <strain evidence="2">CtNiB4</strain>
    </source>
</reference>
<proteinExistence type="predicted"/>
<name>A0A8S5L7H5_9CAUD</name>